<dbReference type="EMBL" id="KC887074">
    <property type="protein sequence ID" value="AID59309.1"/>
    <property type="molecule type" value="mRNA"/>
</dbReference>
<organism evidence="2">
    <name type="scientific">Macrocentrus cingulum</name>
    <dbReference type="NCBI Taxonomy" id="535359"/>
    <lineage>
        <taxon>Eukaryota</taxon>
        <taxon>Metazoa</taxon>
        <taxon>Ecdysozoa</taxon>
        <taxon>Arthropoda</taxon>
        <taxon>Hexapoda</taxon>
        <taxon>Insecta</taxon>
        <taxon>Pterygota</taxon>
        <taxon>Neoptera</taxon>
        <taxon>Endopterygota</taxon>
        <taxon>Hymenoptera</taxon>
        <taxon>Apocrita</taxon>
        <taxon>Ichneumonoidea</taxon>
        <taxon>Braconidae</taxon>
        <taxon>Macrocentrinae</taxon>
        <taxon>Macrocentrus</taxon>
    </lineage>
</organism>
<dbReference type="AlphaFoldDB" id="A0A0H3U5S8"/>
<sequence length="89" mass="9611">MMFVLFILMGLSPTIHATPLTIKIGAIFHVGDEANAEAFKLALETLAAEQIAPTFQLESAIEWVKSSADSFSTSLAGKITQSPMQRDIT</sequence>
<evidence type="ECO:0000256" key="1">
    <source>
        <dbReference type="SAM" id="SignalP"/>
    </source>
</evidence>
<keyword evidence="1" id="KW-0732">Signal</keyword>
<feature type="chain" id="PRO_5005202727" evidence="1">
    <location>
        <begin position="18"/>
        <end position="89"/>
    </location>
</feature>
<dbReference type="Gene3D" id="3.40.50.2300">
    <property type="match status" value="1"/>
</dbReference>
<reference evidence="2" key="1">
    <citation type="submission" date="2013-04" db="EMBL/GenBank/DDBJ databases">
        <title>Identification and expression analysis of chemosensory receptors genes within the Macrocentrus cingulum antennal cDNA library.</title>
        <authorList>
            <person name="Ahmed T."/>
            <person name="Zhang T."/>
            <person name="Wang Z."/>
            <person name="He K."/>
            <person name="Bai S."/>
        </authorList>
    </citation>
    <scope>NUCLEOTIDE SEQUENCE</scope>
</reference>
<name>A0A0H3U5S8_9HYME</name>
<accession>A0A0H3U5S8</accession>
<proteinExistence type="evidence at transcript level"/>
<evidence type="ECO:0000313" key="2">
    <source>
        <dbReference type="EMBL" id="AID59309.1"/>
    </source>
</evidence>
<keyword evidence="2" id="KW-0675">Receptor</keyword>
<protein>
    <submittedName>
        <fullName evidence="2">Ionotropic receptor 3</fullName>
    </submittedName>
</protein>
<feature type="signal peptide" evidence="1">
    <location>
        <begin position="1"/>
        <end position="17"/>
    </location>
</feature>